<dbReference type="SUPFAM" id="SSF53738">
    <property type="entry name" value="Phosphoglucomutase, first 3 domains"/>
    <property type="match status" value="3"/>
</dbReference>
<evidence type="ECO:0000256" key="1">
    <source>
        <dbReference type="ARBA" id="ARBA00000586"/>
    </source>
</evidence>
<feature type="domain" description="Alpha-D-phosphohexomutase alpha/beta/alpha" evidence="12">
    <location>
        <begin position="258"/>
        <end position="362"/>
    </location>
</feature>
<dbReference type="InterPro" id="IPR005846">
    <property type="entry name" value="A-D-PHexomutase_a/b/a-III"/>
</dbReference>
<dbReference type="GO" id="GO:0004615">
    <property type="term" value="F:phosphomannomutase activity"/>
    <property type="evidence" value="ECO:0007669"/>
    <property type="project" value="UniProtKB-EC"/>
</dbReference>
<dbReference type="Gene3D" id="3.30.310.50">
    <property type="entry name" value="Alpha-D-phosphohexomutase, C-terminal domain"/>
    <property type="match status" value="1"/>
</dbReference>
<evidence type="ECO:0000256" key="8">
    <source>
        <dbReference type="ARBA" id="ARBA00022842"/>
    </source>
</evidence>
<evidence type="ECO:0000313" key="13">
    <source>
        <dbReference type="EMBL" id="RZO77319.1"/>
    </source>
</evidence>
<comment type="catalytic activity">
    <reaction evidence="1">
        <text>alpha-D-mannose 1-phosphate = D-mannose 6-phosphate</text>
        <dbReference type="Rhea" id="RHEA:11140"/>
        <dbReference type="ChEBI" id="CHEBI:58409"/>
        <dbReference type="ChEBI" id="CHEBI:58735"/>
        <dbReference type="EC" id="5.4.2.8"/>
    </reaction>
</comment>
<dbReference type="EMBL" id="SHAG01000003">
    <property type="protein sequence ID" value="RZO77319.1"/>
    <property type="molecule type" value="Genomic_DNA"/>
</dbReference>
<gene>
    <name evidence="13" type="ORF">EVA68_01645</name>
</gene>
<evidence type="ECO:0000256" key="3">
    <source>
        <dbReference type="ARBA" id="ARBA00004699"/>
    </source>
</evidence>
<evidence type="ECO:0000313" key="14">
    <source>
        <dbReference type="Proteomes" id="UP000316199"/>
    </source>
</evidence>
<sequence length="465" mass="52046">MTENLGAFRLGDIRGIYPDEINEAFALSFAHAFVHHFNLKGRIATGRDMRNSSMALQSTINQGLKESGITVLDLGLCATELGYFASTRSHIEAVIIITASHNPDRYNGFKCVLRHGVAVTFDSGLREVKALMKHNHRNKVKNGSVISADLLSEYIEFMKTKFTSESLRSGNIALNGLNGTAMTLAENLSEEFSLSTSWFRGNPGPIPKDGADPTGPKMIAEMQEYMRLEDFSLGVAWDGDCDRCVFFTRDGKLVPAYYVIGIMIEHFLSQHHGGSVVLDTKLCWNTLDIISQYEGKSVKSKTGHAFMKYHMRKSKAVYGGELAAHHYFQDFFGCDSGMFAWLKMVNIIGASGIQFEDLIQKHRENVCCTSEISLSIPNMNPAFSKILSLYESSAVNINYFDGLSLEMSNNWRFSLRQSKTEPLIRVNFESRGRPEQLLSDSAEVLTVLQTFAEDEYDWAHDLAIQ</sequence>
<dbReference type="InterPro" id="IPR005845">
    <property type="entry name" value="A-D-PHexomutase_a/b/a-II"/>
</dbReference>
<dbReference type="SUPFAM" id="SSF55957">
    <property type="entry name" value="Phosphoglucomutase, C-terminal domain"/>
    <property type="match status" value="1"/>
</dbReference>
<feature type="domain" description="Alpha-D-phosphohexomutase alpha/beta/alpha" evidence="11">
    <location>
        <begin position="153"/>
        <end position="251"/>
    </location>
</feature>
<comment type="pathway">
    <text evidence="3">Nucleotide-sugar biosynthesis; GDP-alpha-D-mannose biosynthesis; alpha-D-mannose 1-phosphate from D-fructose 6-phosphate: step 2/2.</text>
</comment>
<comment type="caution">
    <text evidence="13">The sequence shown here is derived from an EMBL/GenBank/DDBJ whole genome shotgun (WGS) entry which is preliminary data.</text>
</comment>
<dbReference type="Proteomes" id="UP000316199">
    <property type="component" value="Unassembled WGS sequence"/>
</dbReference>
<dbReference type="PRINTS" id="PR00509">
    <property type="entry name" value="PGMPMM"/>
</dbReference>
<dbReference type="Pfam" id="PF02880">
    <property type="entry name" value="PGM_PMM_III"/>
    <property type="match status" value="1"/>
</dbReference>
<reference evidence="13 14" key="1">
    <citation type="submission" date="2019-02" db="EMBL/GenBank/DDBJ databases">
        <title>Prokaryotic population dynamics and viral predation in marine succession experiment using metagenomics: the confinement effect.</title>
        <authorList>
            <person name="Haro-Moreno J.M."/>
            <person name="Rodriguez-Valera F."/>
            <person name="Lopez-Perez M."/>
        </authorList>
    </citation>
    <scope>NUCLEOTIDE SEQUENCE [LARGE SCALE GENOMIC DNA]</scope>
    <source>
        <strain evidence="13">MED-G157</strain>
    </source>
</reference>
<evidence type="ECO:0000256" key="6">
    <source>
        <dbReference type="ARBA" id="ARBA00022553"/>
    </source>
</evidence>
<organism evidence="13 14">
    <name type="scientific">OM182 bacterium</name>
    <dbReference type="NCBI Taxonomy" id="2510334"/>
    <lineage>
        <taxon>Bacteria</taxon>
        <taxon>Pseudomonadati</taxon>
        <taxon>Pseudomonadota</taxon>
        <taxon>Gammaproteobacteria</taxon>
        <taxon>OMG group</taxon>
        <taxon>OM182 clade</taxon>
    </lineage>
</organism>
<dbReference type="InterPro" id="IPR036900">
    <property type="entry name" value="A-D-PHexomutase_C_sf"/>
</dbReference>
<dbReference type="GO" id="GO:0005975">
    <property type="term" value="P:carbohydrate metabolic process"/>
    <property type="evidence" value="ECO:0007669"/>
    <property type="project" value="InterPro"/>
</dbReference>
<dbReference type="InterPro" id="IPR005844">
    <property type="entry name" value="A-D-PHexomutase_a/b/a-I"/>
</dbReference>
<dbReference type="EC" id="5.4.2.8" evidence="5"/>
<dbReference type="InterPro" id="IPR016055">
    <property type="entry name" value="A-D-PHexomutase_a/b/a-I/II/III"/>
</dbReference>
<dbReference type="Gene3D" id="3.40.120.10">
    <property type="entry name" value="Alpha-D-Glucose-1,6-Bisphosphate, subunit A, domain 3"/>
    <property type="match status" value="3"/>
</dbReference>
<evidence type="ECO:0000256" key="4">
    <source>
        <dbReference type="ARBA" id="ARBA00010231"/>
    </source>
</evidence>
<dbReference type="InterPro" id="IPR005841">
    <property type="entry name" value="Alpha-D-phosphohexomutase_SF"/>
</dbReference>
<name>A0A520S4K5_9GAMM</name>
<dbReference type="PANTHER" id="PTHR43771">
    <property type="entry name" value="PHOSPHOMANNOMUTASE"/>
    <property type="match status" value="1"/>
</dbReference>
<evidence type="ECO:0000259" key="10">
    <source>
        <dbReference type="Pfam" id="PF02878"/>
    </source>
</evidence>
<dbReference type="AlphaFoldDB" id="A0A520S4K5"/>
<keyword evidence="8" id="KW-0460">Magnesium</keyword>
<evidence type="ECO:0000256" key="9">
    <source>
        <dbReference type="ARBA" id="ARBA00023235"/>
    </source>
</evidence>
<keyword evidence="7" id="KW-0479">Metal-binding</keyword>
<dbReference type="Pfam" id="PF02878">
    <property type="entry name" value="PGM_PMM_I"/>
    <property type="match status" value="1"/>
</dbReference>
<evidence type="ECO:0000256" key="5">
    <source>
        <dbReference type="ARBA" id="ARBA00012730"/>
    </source>
</evidence>
<dbReference type="Pfam" id="PF02879">
    <property type="entry name" value="PGM_PMM_II"/>
    <property type="match status" value="1"/>
</dbReference>
<evidence type="ECO:0000256" key="7">
    <source>
        <dbReference type="ARBA" id="ARBA00022723"/>
    </source>
</evidence>
<comment type="cofactor">
    <cofactor evidence="2">
        <name>Mg(2+)</name>
        <dbReference type="ChEBI" id="CHEBI:18420"/>
    </cofactor>
</comment>
<keyword evidence="9" id="KW-0413">Isomerase</keyword>
<protein>
    <recommendedName>
        <fullName evidence="5">phosphomannomutase</fullName>
        <ecNumber evidence="5">5.4.2.8</ecNumber>
    </recommendedName>
</protein>
<evidence type="ECO:0000259" key="11">
    <source>
        <dbReference type="Pfam" id="PF02879"/>
    </source>
</evidence>
<evidence type="ECO:0000259" key="12">
    <source>
        <dbReference type="Pfam" id="PF02880"/>
    </source>
</evidence>
<dbReference type="PANTHER" id="PTHR43771:SF1">
    <property type="entry name" value="PHOSPHOMANNOMUTASE"/>
    <property type="match status" value="1"/>
</dbReference>
<dbReference type="GO" id="GO:0046872">
    <property type="term" value="F:metal ion binding"/>
    <property type="evidence" value="ECO:0007669"/>
    <property type="project" value="UniProtKB-KW"/>
</dbReference>
<proteinExistence type="inferred from homology"/>
<feature type="domain" description="Alpha-D-phosphohexomutase alpha/beta/alpha" evidence="10">
    <location>
        <begin position="8"/>
        <end position="132"/>
    </location>
</feature>
<evidence type="ECO:0000256" key="2">
    <source>
        <dbReference type="ARBA" id="ARBA00001946"/>
    </source>
</evidence>
<accession>A0A520S4K5</accession>
<keyword evidence="6" id="KW-0597">Phosphoprotein</keyword>
<comment type="similarity">
    <text evidence="4">Belongs to the phosphohexose mutase family.</text>
</comment>